<organism evidence="1 2">
    <name type="scientific">Ditylenchus dipsaci</name>
    <dbReference type="NCBI Taxonomy" id="166011"/>
    <lineage>
        <taxon>Eukaryota</taxon>
        <taxon>Metazoa</taxon>
        <taxon>Ecdysozoa</taxon>
        <taxon>Nematoda</taxon>
        <taxon>Chromadorea</taxon>
        <taxon>Rhabditida</taxon>
        <taxon>Tylenchina</taxon>
        <taxon>Tylenchomorpha</taxon>
        <taxon>Sphaerularioidea</taxon>
        <taxon>Anguinidae</taxon>
        <taxon>Anguininae</taxon>
        <taxon>Ditylenchus</taxon>
    </lineage>
</organism>
<reference evidence="2" key="1">
    <citation type="submission" date="2022-11" db="UniProtKB">
        <authorList>
            <consortium name="WormBaseParasite"/>
        </authorList>
    </citation>
    <scope>IDENTIFICATION</scope>
</reference>
<proteinExistence type="predicted"/>
<evidence type="ECO:0000313" key="1">
    <source>
        <dbReference type="Proteomes" id="UP000887574"/>
    </source>
</evidence>
<evidence type="ECO:0000313" key="2">
    <source>
        <dbReference type="WBParaSite" id="jg21536"/>
    </source>
</evidence>
<keyword evidence="1" id="KW-1185">Reference proteome</keyword>
<dbReference type="Proteomes" id="UP000887574">
    <property type="component" value="Unplaced"/>
</dbReference>
<sequence length="91" mass="10537">MHRIVCMNSNVFRVEADTFEVFSDNDREISEEEALQRQVVRLVFRQGDASGLRCCQKISHHSFNALLCSLIHFRHLVGINGQLLSVYFKIL</sequence>
<name>A0A915DNS2_9BILA</name>
<accession>A0A915DNS2</accession>
<protein>
    <submittedName>
        <fullName evidence="2">Uncharacterized protein</fullName>
    </submittedName>
</protein>
<dbReference type="WBParaSite" id="jg21536">
    <property type="protein sequence ID" value="jg21536"/>
    <property type="gene ID" value="jg21536"/>
</dbReference>
<dbReference type="AlphaFoldDB" id="A0A915DNS2"/>